<accession>Q2H8Y7</accession>
<keyword evidence="3" id="KW-1185">Reference proteome</keyword>
<dbReference type="VEuPathDB" id="FungiDB:CHGG_03317"/>
<evidence type="ECO:0000256" key="1">
    <source>
        <dbReference type="SAM" id="MobiDB-lite"/>
    </source>
</evidence>
<dbReference type="HOGENOM" id="CLU_3319986_0_0_1"/>
<evidence type="ECO:0000313" key="2">
    <source>
        <dbReference type="EMBL" id="EAQ91382.1"/>
    </source>
</evidence>
<dbReference type="GeneID" id="4389859"/>
<organism evidence="2 3">
    <name type="scientific">Chaetomium globosum (strain ATCC 6205 / CBS 148.51 / DSM 1962 / NBRC 6347 / NRRL 1970)</name>
    <name type="common">Soil fungus</name>
    <dbReference type="NCBI Taxonomy" id="306901"/>
    <lineage>
        <taxon>Eukaryota</taxon>
        <taxon>Fungi</taxon>
        <taxon>Dikarya</taxon>
        <taxon>Ascomycota</taxon>
        <taxon>Pezizomycotina</taxon>
        <taxon>Sordariomycetes</taxon>
        <taxon>Sordariomycetidae</taxon>
        <taxon>Sordariales</taxon>
        <taxon>Chaetomiaceae</taxon>
        <taxon>Chaetomium</taxon>
    </lineage>
</organism>
<name>Q2H8Y7_CHAGB</name>
<feature type="region of interest" description="Disordered" evidence="1">
    <location>
        <begin position="1"/>
        <end position="23"/>
    </location>
</feature>
<dbReference type="InParanoid" id="Q2H8Y7"/>
<proteinExistence type="predicted"/>
<dbReference type="EMBL" id="CH408030">
    <property type="protein sequence ID" value="EAQ91382.1"/>
    <property type="molecule type" value="Genomic_DNA"/>
</dbReference>
<evidence type="ECO:0000313" key="3">
    <source>
        <dbReference type="Proteomes" id="UP000001056"/>
    </source>
</evidence>
<sequence length="39" mass="4324">MYLGAKSQDGVRHPTRELPRESSFWKSLTTGTCELLNGG</sequence>
<reference evidence="3" key="1">
    <citation type="journal article" date="2015" name="Genome Announc.">
        <title>Draft genome sequence of the cellulolytic fungus Chaetomium globosum.</title>
        <authorList>
            <person name="Cuomo C.A."/>
            <person name="Untereiner W.A."/>
            <person name="Ma L.-J."/>
            <person name="Grabherr M."/>
            <person name="Birren B.W."/>
        </authorList>
    </citation>
    <scope>NUCLEOTIDE SEQUENCE [LARGE SCALE GENOMIC DNA]</scope>
    <source>
        <strain evidence="3">ATCC 6205 / CBS 148.51 / DSM 1962 / NBRC 6347 / NRRL 1970</strain>
    </source>
</reference>
<gene>
    <name evidence="2" type="ORF">CHGG_03317</name>
</gene>
<dbReference type="Proteomes" id="UP000001056">
    <property type="component" value="Unassembled WGS sequence"/>
</dbReference>
<protein>
    <submittedName>
        <fullName evidence="2">Uncharacterized protein</fullName>
    </submittedName>
</protein>
<dbReference type="RefSeq" id="XP_001229833.1">
    <property type="nucleotide sequence ID" value="XM_001229832.1"/>
</dbReference>
<dbReference type="AlphaFoldDB" id="Q2H8Y7"/>
<feature type="compositionally biased region" description="Basic and acidic residues" evidence="1">
    <location>
        <begin position="9"/>
        <end position="20"/>
    </location>
</feature>